<protein>
    <recommendedName>
        <fullName evidence="4">PAAR domain-containing protein</fullName>
    </recommendedName>
</protein>
<dbReference type="Pfam" id="PF05488">
    <property type="entry name" value="PAAR_motif"/>
    <property type="match status" value="1"/>
</dbReference>
<dbReference type="InterPro" id="IPR025320">
    <property type="entry name" value="DUF4225"/>
</dbReference>
<evidence type="ECO:0008006" key="4">
    <source>
        <dbReference type="Google" id="ProtNLM"/>
    </source>
</evidence>
<dbReference type="AlphaFoldDB" id="A0A1S1HR28"/>
<evidence type="ECO:0000256" key="1">
    <source>
        <dbReference type="SAM" id="MobiDB-lite"/>
    </source>
</evidence>
<sequence>MRAVIFGKAMALDGDKTTTGATCISSIDRVTCGQNQKAALRVEDQTTTCPKCKQTGVVVTGQTAFMNHGKPQAVDGSIVQCGCSYGSNVVIAGEKPAMSRAFSPVSSENQYQRQQTAQSSNSYVSSQPAYAEQKEKDNRIRIDAQHLIDCADELCEKHLYYPDIKDAFRSQIEAFAYMIVNQVESGQKSYEQGSAELKKEEKSLLEQSKDWIINGLSIFGGVGMIWAGGALCSTGLGCFIGAPLIAHGANGIYEGALGLYEGHSDVQGPLREGYKATAKALGFSQ</sequence>
<feature type="compositionally biased region" description="Polar residues" evidence="1">
    <location>
        <begin position="104"/>
        <end position="128"/>
    </location>
</feature>
<dbReference type="Pfam" id="PF13988">
    <property type="entry name" value="DUF4225"/>
    <property type="match status" value="1"/>
</dbReference>
<dbReference type="Gene3D" id="2.60.200.60">
    <property type="match status" value="1"/>
</dbReference>
<dbReference type="Proteomes" id="UP000179588">
    <property type="component" value="Unassembled WGS sequence"/>
</dbReference>
<feature type="region of interest" description="Disordered" evidence="1">
    <location>
        <begin position="104"/>
        <end position="136"/>
    </location>
</feature>
<dbReference type="EMBL" id="LVIE01000113">
    <property type="protein sequence ID" value="OHT24487.1"/>
    <property type="molecule type" value="Genomic_DNA"/>
</dbReference>
<gene>
    <name evidence="2" type="ORF">A3Q29_17000</name>
</gene>
<comment type="caution">
    <text evidence="2">The sequence shown here is derived from an EMBL/GenBank/DDBJ whole genome shotgun (WGS) entry which is preliminary data.</text>
</comment>
<reference evidence="2 3" key="1">
    <citation type="submission" date="2016-03" db="EMBL/GenBank/DDBJ databases">
        <title>Genome sequence of Providencia stuartii strain, isolated from the salivary glands of larval Lucilia sericata.</title>
        <authorList>
            <person name="Yuan Y."/>
            <person name="Zhang Y."/>
            <person name="Fu S."/>
            <person name="Crippen T.L."/>
            <person name="Visi D."/>
            <person name="Benbow M.E."/>
            <person name="Allen M."/>
            <person name="Tomberlin J.K."/>
            <person name="Sze S.-H."/>
            <person name="Tarone A.M."/>
        </authorList>
    </citation>
    <scope>NUCLEOTIDE SEQUENCE [LARGE SCALE GENOMIC DNA]</scope>
    <source>
        <strain evidence="2 3">Crippen</strain>
    </source>
</reference>
<organism evidence="2 3">
    <name type="scientific">Providencia stuartii</name>
    <dbReference type="NCBI Taxonomy" id="588"/>
    <lineage>
        <taxon>Bacteria</taxon>
        <taxon>Pseudomonadati</taxon>
        <taxon>Pseudomonadota</taxon>
        <taxon>Gammaproteobacteria</taxon>
        <taxon>Enterobacterales</taxon>
        <taxon>Morganellaceae</taxon>
        <taxon>Providencia</taxon>
    </lineage>
</organism>
<dbReference type="InterPro" id="IPR008727">
    <property type="entry name" value="PAAR_motif"/>
</dbReference>
<keyword evidence="3" id="KW-1185">Reference proteome</keyword>
<name>A0A1S1HR28_PROST</name>
<accession>A0A1S1HR28</accession>
<dbReference type="CDD" id="cd14744">
    <property type="entry name" value="PAAR_CT_2"/>
    <property type="match status" value="1"/>
</dbReference>
<evidence type="ECO:0000313" key="2">
    <source>
        <dbReference type="EMBL" id="OHT24487.1"/>
    </source>
</evidence>
<proteinExistence type="predicted"/>
<evidence type="ECO:0000313" key="3">
    <source>
        <dbReference type="Proteomes" id="UP000179588"/>
    </source>
</evidence>